<dbReference type="PANTHER" id="PTHR48103">
    <property type="entry name" value="MIDASIN-RELATED"/>
    <property type="match status" value="1"/>
</dbReference>
<keyword evidence="2" id="KW-0067">ATP-binding</keyword>
<evidence type="ECO:0000313" key="4">
    <source>
        <dbReference type="EMBL" id="KAH0760020.1"/>
    </source>
</evidence>
<feature type="region of interest" description="Disordered" evidence="3">
    <location>
        <begin position="1233"/>
        <end position="1506"/>
    </location>
</feature>
<accession>A0ABQ7V7F1</accession>
<keyword evidence="1" id="KW-0547">Nucleotide-binding</keyword>
<feature type="compositionally biased region" description="Polar residues" evidence="3">
    <location>
        <begin position="1468"/>
        <end position="1481"/>
    </location>
</feature>
<protein>
    <recommendedName>
        <fullName evidence="6">VWFA domain-containing protein</fullName>
    </recommendedName>
</protein>
<evidence type="ECO:0000256" key="1">
    <source>
        <dbReference type="ARBA" id="ARBA00022741"/>
    </source>
</evidence>
<feature type="region of interest" description="Disordered" evidence="3">
    <location>
        <begin position="1598"/>
        <end position="1630"/>
    </location>
</feature>
<dbReference type="Proteomes" id="UP000826656">
    <property type="component" value="Unassembled WGS sequence"/>
</dbReference>
<dbReference type="PANTHER" id="PTHR48103:SF2">
    <property type="entry name" value="MIDASIN"/>
    <property type="match status" value="1"/>
</dbReference>
<feature type="compositionally biased region" description="Acidic residues" evidence="3">
    <location>
        <begin position="1321"/>
        <end position="1346"/>
    </location>
</feature>
<evidence type="ECO:0008006" key="6">
    <source>
        <dbReference type="Google" id="ProtNLM"/>
    </source>
</evidence>
<reference evidence="4 5" key="1">
    <citation type="journal article" date="2021" name="bioRxiv">
        <title>Chromosome-scale and haplotype-resolved genome assembly of a tetraploid potato cultivar.</title>
        <authorList>
            <person name="Sun H."/>
            <person name="Jiao W.-B."/>
            <person name="Krause K."/>
            <person name="Campoy J.A."/>
            <person name="Goel M."/>
            <person name="Folz-Donahue K."/>
            <person name="Kukat C."/>
            <person name="Huettel B."/>
            <person name="Schneeberger K."/>
        </authorList>
    </citation>
    <scope>NUCLEOTIDE SEQUENCE [LARGE SCALE GENOMIC DNA]</scope>
    <source>
        <strain evidence="4">SolTubOtavaFocal</strain>
        <tissue evidence="4">Leaves</tissue>
    </source>
</reference>
<organism evidence="4 5">
    <name type="scientific">Solanum tuberosum</name>
    <name type="common">Potato</name>
    <dbReference type="NCBI Taxonomy" id="4113"/>
    <lineage>
        <taxon>Eukaryota</taxon>
        <taxon>Viridiplantae</taxon>
        <taxon>Streptophyta</taxon>
        <taxon>Embryophyta</taxon>
        <taxon>Tracheophyta</taxon>
        <taxon>Spermatophyta</taxon>
        <taxon>Magnoliopsida</taxon>
        <taxon>eudicotyledons</taxon>
        <taxon>Gunneridae</taxon>
        <taxon>Pentapetalae</taxon>
        <taxon>asterids</taxon>
        <taxon>lamiids</taxon>
        <taxon>Solanales</taxon>
        <taxon>Solanaceae</taxon>
        <taxon>Solanoideae</taxon>
        <taxon>Solaneae</taxon>
        <taxon>Solanum</taxon>
    </lineage>
</organism>
<gene>
    <name evidence="4" type="ORF">KY290_023513</name>
</gene>
<feature type="compositionally biased region" description="Polar residues" evidence="3">
    <location>
        <begin position="1405"/>
        <end position="1418"/>
    </location>
</feature>
<keyword evidence="5" id="KW-1185">Reference proteome</keyword>
<sequence>MKAECDNFLGTVDKIVTTTVGWTQNFKIISVEEISGQVRNWQETATKAIKQLSKEYSSYMDVIQPVQTAIYEIKLGLSLAFSGALSEKYLEELGKFDMESVLAAVYAFVKFPRGCASKSVSFEAVNNGAELLRYDIEFPTSISALDLNLLDNLVNCKQRVSADSKVSSLQLRTAMYQNVLVRVLHSVVDAHFMDTPSFKLTDRIFDEVASNWMQMKLQVRTTEENKAQQFRFKPRLFQIDNIVEIDISALGSSASNESFSEWKEFHSRQESSEKNSDEEPEAIMDDWNYIEDSSLNNMIHVHNELFGSTDIYQSPGCFHVSDASRLSSFTDSYLLGAKMIRDLKGLPSSSLDAKIAPEHLLHLCLEHETKFSNYSTFGRTDEYALQRILDIIEMILAMPLSTPLAKVLSSLEFLLSRVRMLQETVAKFPLSDFLDPIFALLCSWYKLEFESCPALLNEVEDQFEKNAGKSTSIAGKSKTSCHNYAEKAIIMILKEFIEMSSIGEFKRRLQLLVAFHGHICAGLRMGTYSSLCLKESVKILYNSFGFYAQFLPMILEHIGTSRRKIEAEVNELVKLCRWERFEDYLSIESSRRTRQKLRKIMQKYTDLLQQPVMLLINQEAKRSGINPQSTDEPSLLDSFGRSRALLNIVLDQKQSKMDSPSWFSDWWKKVENAVQGLHLYVSTDTDLSRLVEGVANAIKDDQGFKSSCLLYLDEWKQLRQTIEDVCGTAIDCVDVWVDASKKMGKRRVFSDFLKLLDSCGLSKHRALFMEEQWRVNILMCWFLQPSYDVQHLLLTQGPPASKDSEVNHGELQCSLDESLETKWKTANLYYFKSINSVHVLQQICLNFHKDFTLEQVNKSGSYIDHLTSIQQEQREVVYAFSQRLKCLKELLLPLAGLSSGNIPFTNATCDQSFAESQYCIYKCLWQQKQLFDNLYGMLYEEHLFVQTVEDFHLNTCPSVKDSAMQIRLFIEKHLPIVQESKDLLDSYLIGIHGVGRKEETPLHPIAITKDMKQLVYKNFDLVNDFKVDFRAFHGQDEVGVTVKDIVLGNSTKVILLGNFEEIFDKTNFIHNQFKSRSTSEERAQDFIHYTGDTTALQAEFDNALVKTYRSIIETLKGLVTLKNGRAPPDGVNINALKILLESATRHLQSDLSDQLVNTIHLGGELLNRYSARNANAYSDVRAHVENMYSLLDVIIAFGDGLLHDFLFMHRMIVFFSIKGMLVTTKKSVDEKLWDKGEDNPSTANEKYENGPSVRDSGIDRELRAKDDSSEAADEAGGLDLDKSEEQADENGNGETCEGTEDINMDKEDAYADPTGLKLDEHEEGPEDDCNMDEPETAEPMMEDDLDQQGNPADENEGDERADSDATFDEADPEHLEESSGGAGEEGDPANDTKKEPITENREMLQSDTSQSVSDNVPTAVSEPRGEYNQANLKDAAPEVKGSDVSGLQHDLAPMRGFPDASMVEIMASDSSNGQKLGSDQPENPLPPTDSSHQRIQPNPCRSVGDALEGWKDRVKVSCDLQESEAPDDLAAENANEYSCTAEFEKGTAQALGQATADQVDKNVHGNDLERETVTTERKDDISEMEIETEAHTISNSALSFSNDKGKGSEMMNTEEQLESPSEVDTRDGTAVPSLSQSLVSVNRTFSSEHINRLSELSVDDDDLGKARNLEEVSNEMRESATTLWKNYELRTTRLSQELAEQLRLVMEPTLASKLQGDYKTGKRINMKKVIPYIASHYRKDKIWLRRARPNKRNYQVVIAVDDSRSMSESGCGSLAIEALVTVYRAMSQLEIGQLSVASFGKKGNIRLLHDFDQSFTGEAGIKQENTIAEEPMVDLLKYLNDILDAAAANARLSSGHNPLEQLVLIIADGWFHEKENMKRYVRDLLSKKRMVAFLVVDSLQKSILDLEEAIFQGGDVKLSKYLDSFPFPYYVVLKNIEALPRTLADLLRQWFELMQHSRE</sequence>
<evidence type="ECO:0000256" key="3">
    <source>
        <dbReference type="SAM" id="MobiDB-lite"/>
    </source>
</evidence>
<evidence type="ECO:0000256" key="2">
    <source>
        <dbReference type="ARBA" id="ARBA00022840"/>
    </source>
</evidence>
<name>A0ABQ7V7F1_SOLTU</name>
<dbReference type="SUPFAM" id="SSF53300">
    <property type="entry name" value="vWA-like"/>
    <property type="match status" value="1"/>
</dbReference>
<dbReference type="EMBL" id="JAIVGD010000015">
    <property type="protein sequence ID" value="KAH0760020.1"/>
    <property type="molecule type" value="Genomic_DNA"/>
</dbReference>
<proteinExistence type="predicted"/>
<feature type="compositionally biased region" description="Basic and acidic residues" evidence="3">
    <location>
        <begin position="1390"/>
        <end position="1404"/>
    </location>
</feature>
<dbReference type="InterPro" id="IPR036465">
    <property type="entry name" value="vWFA_dom_sf"/>
</dbReference>
<comment type="caution">
    <text evidence="4">The sequence shown here is derived from an EMBL/GenBank/DDBJ whole genome shotgun (WGS) entry which is preliminary data.</text>
</comment>
<evidence type="ECO:0000313" key="5">
    <source>
        <dbReference type="Proteomes" id="UP000826656"/>
    </source>
</evidence>
<feature type="compositionally biased region" description="Basic and acidic residues" evidence="3">
    <location>
        <begin position="1256"/>
        <end position="1268"/>
    </location>
</feature>